<comment type="caution">
    <text evidence="1">The sequence shown here is derived from an EMBL/GenBank/DDBJ whole genome shotgun (WGS) entry which is preliminary data.</text>
</comment>
<sequence length="323" mass="36507">MAGNVEANNEIIYDSSGSQDNLSWISWFCSIAGREYFSEIPEDYIEDEFNLCGLASNFKNYDRAMDMILDNEPPDDDFADNDQVIKEEEEAEQLYSMIHQRYILTRHGLQQMYGKYQRSDFGLCPRDLCFGAHTLPVGTSDVLGMGTVKLYCPSCMDIYNPPSSRFNSIDGAGFGTTFAHLFMLTYPEILSCNRTNEEVPFIHEERIFGFRVSPLAISGAKMKWLRRFVRPEDFKEGELEFAEFDKQQMLEDAMDDEEEDDDDGDIFQEVASAMEDEAQDFSGLADPDQPAMNMSPLRSMAMGNSDSTMSVNPVAGDSNVNGN</sequence>
<reference evidence="1" key="1">
    <citation type="submission" date="2022-04" db="EMBL/GenBank/DDBJ databases">
        <title>Genome of the entomopathogenic fungus Entomophthora muscae.</title>
        <authorList>
            <person name="Elya C."/>
            <person name="Lovett B.R."/>
            <person name="Lee E."/>
            <person name="Macias A.M."/>
            <person name="Hajek A.E."/>
            <person name="De Bivort B.L."/>
            <person name="Kasson M.T."/>
            <person name="De Fine Licht H.H."/>
            <person name="Stajich J.E."/>
        </authorList>
    </citation>
    <scope>NUCLEOTIDE SEQUENCE</scope>
    <source>
        <strain evidence="1">Berkeley</strain>
    </source>
</reference>
<evidence type="ECO:0000313" key="2">
    <source>
        <dbReference type="Proteomes" id="UP001165960"/>
    </source>
</evidence>
<keyword evidence="2" id="KW-1185">Reference proteome</keyword>
<proteinExistence type="predicted"/>
<accession>A0ACC2T458</accession>
<organism evidence="1 2">
    <name type="scientific">Entomophthora muscae</name>
    <dbReference type="NCBI Taxonomy" id="34485"/>
    <lineage>
        <taxon>Eukaryota</taxon>
        <taxon>Fungi</taxon>
        <taxon>Fungi incertae sedis</taxon>
        <taxon>Zoopagomycota</taxon>
        <taxon>Entomophthoromycotina</taxon>
        <taxon>Entomophthoromycetes</taxon>
        <taxon>Entomophthorales</taxon>
        <taxon>Entomophthoraceae</taxon>
        <taxon>Entomophthora</taxon>
    </lineage>
</organism>
<protein>
    <submittedName>
        <fullName evidence="1">Casein kinase 2 regulatory subunit</fullName>
    </submittedName>
</protein>
<dbReference type="Proteomes" id="UP001165960">
    <property type="component" value="Unassembled WGS sequence"/>
</dbReference>
<gene>
    <name evidence="1" type="primary">CKB1_2</name>
    <name evidence="1" type="ORF">DSO57_1019598</name>
</gene>
<name>A0ACC2T458_9FUNG</name>
<dbReference type="EMBL" id="QTSX02003639">
    <property type="protein sequence ID" value="KAJ9069329.1"/>
    <property type="molecule type" value="Genomic_DNA"/>
</dbReference>
<evidence type="ECO:0000313" key="1">
    <source>
        <dbReference type="EMBL" id="KAJ9069329.1"/>
    </source>
</evidence>